<evidence type="ECO:0000313" key="1">
    <source>
        <dbReference type="EMBL" id="KAH6931540.1"/>
    </source>
</evidence>
<sequence>MTAVTWMSRGSDPSWDGTSRGLRESRRTRCENSAPLRPPACPRTNGAGGTVLGSVAAGHPSPTPPMFLFDRSPAVQRPDAVIRDAIRAPVTRRHVRGMRYLYGPFEHHSRNPLTYPDGLGVPVVGMKPHRSGRN</sequence>
<proteinExistence type="predicted"/>
<comment type="caution">
    <text evidence="1">The sequence shown here is derived from an EMBL/GenBank/DDBJ whole genome shotgun (WGS) entry which is preliminary data.</text>
</comment>
<protein>
    <submittedName>
        <fullName evidence="1">Uncharacterized protein</fullName>
    </submittedName>
</protein>
<dbReference type="EMBL" id="CM023485">
    <property type="protein sequence ID" value="KAH6931540.1"/>
    <property type="molecule type" value="Genomic_DNA"/>
</dbReference>
<evidence type="ECO:0000313" key="2">
    <source>
        <dbReference type="Proteomes" id="UP000821845"/>
    </source>
</evidence>
<accession>A0ACB7S9Z5</accession>
<name>A0ACB7S9Z5_HYAAI</name>
<reference evidence="1" key="1">
    <citation type="submission" date="2020-05" db="EMBL/GenBank/DDBJ databases">
        <title>Large-scale comparative analyses of tick genomes elucidate their genetic diversity and vector capacities.</title>
        <authorList>
            <person name="Jia N."/>
            <person name="Wang J."/>
            <person name="Shi W."/>
            <person name="Du L."/>
            <person name="Sun Y."/>
            <person name="Zhan W."/>
            <person name="Jiang J."/>
            <person name="Wang Q."/>
            <person name="Zhang B."/>
            <person name="Ji P."/>
            <person name="Sakyi L.B."/>
            <person name="Cui X."/>
            <person name="Yuan T."/>
            <person name="Jiang B."/>
            <person name="Yang W."/>
            <person name="Lam T.T.-Y."/>
            <person name="Chang Q."/>
            <person name="Ding S."/>
            <person name="Wang X."/>
            <person name="Zhu J."/>
            <person name="Ruan X."/>
            <person name="Zhao L."/>
            <person name="Wei J."/>
            <person name="Que T."/>
            <person name="Du C."/>
            <person name="Cheng J."/>
            <person name="Dai P."/>
            <person name="Han X."/>
            <person name="Huang E."/>
            <person name="Gao Y."/>
            <person name="Liu J."/>
            <person name="Shao H."/>
            <person name="Ye R."/>
            <person name="Li L."/>
            <person name="Wei W."/>
            <person name="Wang X."/>
            <person name="Wang C."/>
            <person name="Yang T."/>
            <person name="Huo Q."/>
            <person name="Li W."/>
            <person name="Guo W."/>
            <person name="Chen H."/>
            <person name="Zhou L."/>
            <person name="Ni X."/>
            <person name="Tian J."/>
            <person name="Zhou Y."/>
            <person name="Sheng Y."/>
            <person name="Liu T."/>
            <person name="Pan Y."/>
            <person name="Xia L."/>
            <person name="Li J."/>
            <person name="Zhao F."/>
            <person name="Cao W."/>
        </authorList>
    </citation>
    <scope>NUCLEOTIDE SEQUENCE</scope>
    <source>
        <strain evidence="1">Hyas-2018</strain>
    </source>
</reference>
<dbReference type="Proteomes" id="UP000821845">
    <property type="component" value="Chromosome 5"/>
</dbReference>
<gene>
    <name evidence="1" type="ORF">HPB50_025167</name>
</gene>
<organism evidence="1 2">
    <name type="scientific">Hyalomma asiaticum</name>
    <name type="common">Tick</name>
    <dbReference type="NCBI Taxonomy" id="266040"/>
    <lineage>
        <taxon>Eukaryota</taxon>
        <taxon>Metazoa</taxon>
        <taxon>Ecdysozoa</taxon>
        <taxon>Arthropoda</taxon>
        <taxon>Chelicerata</taxon>
        <taxon>Arachnida</taxon>
        <taxon>Acari</taxon>
        <taxon>Parasitiformes</taxon>
        <taxon>Ixodida</taxon>
        <taxon>Ixodoidea</taxon>
        <taxon>Ixodidae</taxon>
        <taxon>Hyalomminae</taxon>
        <taxon>Hyalomma</taxon>
    </lineage>
</organism>
<keyword evidence="2" id="KW-1185">Reference proteome</keyword>